<accession>A0A1V9Y1W5</accession>
<dbReference type="AlphaFoldDB" id="A0A1V9Y1W5"/>
<keyword evidence="5" id="KW-1185">Reference proteome</keyword>
<feature type="chain" id="PRO_5010739935" description="Adult-specific rigid cuticular protein 15.7-like" evidence="3">
    <location>
        <begin position="21"/>
        <end position="191"/>
    </location>
</feature>
<dbReference type="InterPro" id="IPR000618">
    <property type="entry name" value="Insect_cuticle"/>
</dbReference>
<dbReference type="InterPro" id="IPR050468">
    <property type="entry name" value="Cuticle_Struct_Prot"/>
</dbReference>
<dbReference type="Pfam" id="PF00379">
    <property type="entry name" value="Chitin_bind_4"/>
    <property type="match status" value="1"/>
</dbReference>
<name>A0A1V9Y1W5_9ACAR</name>
<dbReference type="PRINTS" id="PR00947">
    <property type="entry name" value="CUTICLE"/>
</dbReference>
<dbReference type="GO" id="GO:0062129">
    <property type="term" value="C:chitin-based extracellular matrix"/>
    <property type="evidence" value="ECO:0007669"/>
    <property type="project" value="TreeGrafter"/>
</dbReference>
<dbReference type="Proteomes" id="UP000192247">
    <property type="component" value="Unassembled WGS sequence"/>
</dbReference>
<evidence type="ECO:0000256" key="3">
    <source>
        <dbReference type="SAM" id="SignalP"/>
    </source>
</evidence>
<evidence type="ECO:0000256" key="1">
    <source>
        <dbReference type="ARBA" id="ARBA00022460"/>
    </source>
</evidence>
<dbReference type="PROSITE" id="PS00233">
    <property type="entry name" value="CHIT_BIND_RR_1"/>
    <property type="match status" value="1"/>
</dbReference>
<evidence type="ECO:0000313" key="4">
    <source>
        <dbReference type="EMBL" id="OQR79726.1"/>
    </source>
</evidence>
<dbReference type="EMBL" id="MNPL01000760">
    <property type="protein sequence ID" value="OQR79726.1"/>
    <property type="molecule type" value="Genomic_DNA"/>
</dbReference>
<protein>
    <recommendedName>
        <fullName evidence="6">Adult-specific rigid cuticular protein 15.7-like</fullName>
    </recommendedName>
</protein>
<keyword evidence="1 2" id="KW-0193">Cuticle</keyword>
<sequence>MMKVLFASAVVLAALTTVHSGYAGGHSNSVRKQDDYGNFAFSYDIANGHGATNGRKESGGPHGVAGSYYIADVDGRHRAVHYVADKAGFRAQIKTNEPGTKTSYAAAAAYSSANGKAAPSGGLHGAAHYAGPVFAKAPLAYGHGPIGYGHGGHGHAISYGTHGVAGPVYGSHGAGFGYGIGHAGHHGHLYG</sequence>
<organism evidence="4 5">
    <name type="scientific">Tropilaelaps mercedesae</name>
    <dbReference type="NCBI Taxonomy" id="418985"/>
    <lineage>
        <taxon>Eukaryota</taxon>
        <taxon>Metazoa</taxon>
        <taxon>Ecdysozoa</taxon>
        <taxon>Arthropoda</taxon>
        <taxon>Chelicerata</taxon>
        <taxon>Arachnida</taxon>
        <taxon>Acari</taxon>
        <taxon>Parasitiformes</taxon>
        <taxon>Mesostigmata</taxon>
        <taxon>Gamasina</taxon>
        <taxon>Dermanyssoidea</taxon>
        <taxon>Laelapidae</taxon>
        <taxon>Tropilaelaps</taxon>
    </lineage>
</organism>
<evidence type="ECO:0008006" key="6">
    <source>
        <dbReference type="Google" id="ProtNLM"/>
    </source>
</evidence>
<evidence type="ECO:0000313" key="5">
    <source>
        <dbReference type="Proteomes" id="UP000192247"/>
    </source>
</evidence>
<reference evidence="4 5" key="1">
    <citation type="journal article" date="2017" name="Gigascience">
        <title>Draft genome of the honey bee ectoparasitic mite, Tropilaelaps mercedesae, is shaped by the parasitic life history.</title>
        <authorList>
            <person name="Dong X."/>
            <person name="Armstrong S.D."/>
            <person name="Xia D."/>
            <person name="Makepeace B.L."/>
            <person name="Darby A.C."/>
            <person name="Kadowaki T."/>
        </authorList>
    </citation>
    <scope>NUCLEOTIDE SEQUENCE [LARGE SCALE GENOMIC DNA]</scope>
    <source>
        <strain evidence="4">Wuxi-XJTLU</strain>
    </source>
</reference>
<dbReference type="PANTHER" id="PTHR10380:SF173">
    <property type="entry name" value="CUTICULAR PROTEIN 47EF, ISOFORM C-RELATED"/>
    <property type="match status" value="1"/>
</dbReference>
<dbReference type="PANTHER" id="PTHR10380">
    <property type="entry name" value="CUTICLE PROTEIN"/>
    <property type="match status" value="1"/>
</dbReference>
<dbReference type="InParanoid" id="A0A1V9Y1W5"/>
<dbReference type="PROSITE" id="PS51155">
    <property type="entry name" value="CHIT_BIND_RR_2"/>
    <property type="match status" value="1"/>
</dbReference>
<gene>
    <name evidence="4" type="ORF">BIW11_00116</name>
</gene>
<evidence type="ECO:0000256" key="2">
    <source>
        <dbReference type="PROSITE-ProRule" id="PRU00497"/>
    </source>
</evidence>
<dbReference type="GO" id="GO:0008010">
    <property type="term" value="F:structural constituent of chitin-based larval cuticle"/>
    <property type="evidence" value="ECO:0007669"/>
    <property type="project" value="TreeGrafter"/>
</dbReference>
<feature type="signal peptide" evidence="3">
    <location>
        <begin position="1"/>
        <end position="20"/>
    </location>
</feature>
<comment type="caution">
    <text evidence="4">The sequence shown here is derived from an EMBL/GenBank/DDBJ whole genome shotgun (WGS) entry which is preliminary data.</text>
</comment>
<dbReference type="FunCoup" id="A0A1V9Y1W5">
    <property type="interactions" value="59"/>
</dbReference>
<proteinExistence type="predicted"/>
<dbReference type="InterPro" id="IPR031311">
    <property type="entry name" value="CHIT_BIND_RR_consensus"/>
</dbReference>
<dbReference type="OrthoDB" id="7394989at2759"/>
<keyword evidence="3" id="KW-0732">Signal</keyword>